<dbReference type="HOGENOM" id="CLU_026673_3_1_0"/>
<dbReference type="InterPro" id="IPR020843">
    <property type="entry name" value="ER"/>
</dbReference>
<dbReference type="GO" id="GO:0003960">
    <property type="term" value="F:quinone reductase (NADPH) activity"/>
    <property type="evidence" value="ECO:0007669"/>
    <property type="project" value="InterPro"/>
</dbReference>
<dbReference type="OrthoDB" id="9792162at2"/>
<dbReference type="InterPro" id="IPR047618">
    <property type="entry name" value="QOR-like"/>
</dbReference>
<dbReference type="EMBL" id="ADVR01000012">
    <property type="protein sequence ID" value="EFO81460.1"/>
    <property type="molecule type" value="Genomic_DNA"/>
</dbReference>
<dbReference type="CDD" id="cd05286">
    <property type="entry name" value="QOR2"/>
    <property type="match status" value="1"/>
</dbReference>
<dbReference type="FunFam" id="3.40.50.720:FF:000053">
    <property type="entry name" value="Quinone oxidoreductase 1"/>
    <property type="match status" value="1"/>
</dbReference>
<protein>
    <submittedName>
        <fullName evidence="4">Alcohol dehydrogenase zinc-binding domain protein</fullName>
    </submittedName>
</protein>
<gene>
    <name evidence="4" type="ORF">OSCT_0742</name>
</gene>
<dbReference type="Gene3D" id="3.90.180.10">
    <property type="entry name" value="Medium-chain alcohol dehydrogenases, catalytic domain"/>
    <property type="match status" value="1"/>
</dbReference>
<dbReference type="GO" id="GO:0070402">
    <property type="term" value="F:NADPH binding"/>
    <property type="evidence" value="ECO:0007669"/>
    <property type="project" value="TreeGrafter"/>
</dbReference>
<dbReference type="InterPro" id="IPR002364">
    <property type="entry name" value="Quin_OxRdtase/zeta-crystal_CS"/>
</dbReference>
<dbReference type="InterPro" id="IPR036291">
    <property type="entry name" value="NAD(P)-bd_dom_sf"/>
</dbReference>
<comment type="caution">
    <text evidence="4">The sequence shown here is derived from an EMBL/GenBank/DDBJ whole genome shotgun (WGS) entry which is preliminary data.</text>
</comment>
<keyword evidence="5" id="KW-1185">Reference proteome</keyword>
<dbReference type="PANTHER" id="PTHR48106">
    <property type="entry name" value="QUINONE OXIDOREDUCTASE PIG3-RELATED"/>
    <property type="match status" value="1"/>
</dbReference>
<evidence type="ECO:0000256" key="1">
    <source>
        <dbReference type="ARBA" id="ARBA00022857"/>
    </source>
</evidence>
<evidence type="ECO:0000259" key="3">
    <source>
        <dbReference type="SMART" id="SM00829"/>
    </source>
</evidence>
<dbReference type="Pfam" id="PF00107">
    <property type="entry name" value="ADH_zinc_N"/>
    <property type="match status" value="1"/>
</dbReference>
<dbReference type="InterPro" id="IPR011032">
    <property type="entry name" value="GroES-like_sf"/>
</dbReference>
<evidence type="ECO:0000313" key="4">
    <source>
        <dbReference type="EMBL" id="EFO81460.1"/>
    </source>
</evidence>
<reference evidence="4 5" key="1">
    <citation type="journal article" date="2011" name="J. Bacteriol.">
        <title>Draft genome sequence of the anoxygenic filamentous phototrophic bacterium Oscillochloris trichoides subsp. DG-6.</title>
        <authorList>
            <person name="Kuznetsov B.B."/>
            <person name="Ivanovsky R.N."/>
            <person name="Keppen O.I."/>
            <person name="Sukhacheva M.V."/>
            <person name="Bumazhkin B.K."/>
            <person name="Patutina E.O."/>
            <person name="Beletsky A.V."/>
            <person name="Mardanov A.V."/>
            <person name="Baslerov R.V."/>
            <person name="Panteleeva A.N."/>
            <person name="Kolganova T.V."/>
            <person name="Ravin N.V."/>
            <person name="Skryabin K.G."/>
        </authorList>
    </citation>
    <scope>NUCLEOTIDE SEQUENCE [LARGE SCALE GENOMIC DNA]</scope>
    <source>
        <strain evidence="4 5">DG-6</strain>
    </source>
</reference>
<dbReference type="InterPro" id="IPR013154">
    <property type="entry name" value="ADH-like_N"/>
</dbReference>
<keyword evidence="2" id="KW-0560">Oxidoreductase</keyword>
<organism evidence="4 5">
    <name type="scientific">Oscillochloris trichoides DG-6</name>
    <dbReference type="NCBI Taxonomy" id="765420"/>
    <lineage>
        <taxon>Bacteria</taxon>
        <taxon>Bacillati</taxon>
        <taxon>Chloroflexota</taxon>
        <taxon>Chloroflexia</taxon>
        <taxon>Chloroflexales</taxon>
        <taxon>Chloroflexineae</taxon>
        <taxon>Oscillochloridaceae</taxon>
        <taxon>Oscillochloris</taxon>
    </lineage>
</organism>
<dbReference type="GO" id="GO:0008270">
    <property type="term" value="F:zinc ion binding"/>
    <property type="evidence" value="ECO:0007669"/>
    <property type="project" value="InterPro"/>
</dbReference>
<accession>E1IBP1</accession>
<dbReference type="InterPro" id="IPR013149">
    <property type="entry name" value="ADH-like_C"/>
</dbReference>
<feature type="domain" description="Enoyl reductase (ER)" evidence="3">
    <location>
        <begin position="10"/>
        <end position="320"/>
    </location>
</feature>
<dbReference type="Pfam" id="PF08240">
    <property type="entry name" value="ADH_N"/>
    <property type="match status" value="1"/>
</dbReference>
<dbReference type="Gene3D" id="3.40.50.720">
    <property type="entry name" value="NAD(P)-binding Rossmann-like Domain"/>
    <property type="match status" value="1"/>
</dbReference>
<evidence type="ECO:0000313" key="5">
    <source>
        <dbReference type="Proteomes" id="UP000054010"/>
    </source>
</evidence>
<dbReference type="SUPFAM" id="SSF51735">
    <property type="entry name" value="NAD(P)-binding Rossmann-fold domains"/>
    <property type="match status" value="1"/>
</dbReference>
<keyword evidence="1" id="KW-0521">NADP</keyword>
<evidence type="ECO:0000256" key="2">
    <source>
        <dbReference type="ARBA" id="ARBA00023002"/>
    </source>
</evidence>
<dbReference type="Proteomes" id="UP000054010">
    <property type="component" value="Unassembled WGS sequence"/>
</dbReference>
<dbReference type="STRING" id="765420.OSCT_0742"/>
<dbReference type="AlphaFoldDB" id="E1IBP1"/>
<dbReference type="PROSITE" id="PS01162">
    <property type="entry name" value="QOR_ZETA_CRYSTAL"/>
    <property type="match status" value="1"/>
</dbReference>
<dbReference type="GO" id="GO:0005829">
    <property type="term" value="C:cytosol"/>
    <property type="evidence" value="ECO:0007669"/>
    <property type="project" value="TreeGrafter"/>
</dbReference>
<proteinExistence type="predicted"/>
<dbReference type="PANTHER" id="PTHR48106:SF13">
    <property type="entry name" value="QUINONE OXIDOREDUCTASE-RELATED"/>
    <property type="match status" value="1"/>
</dbReference>
<dbReference type="SUPFAM" id="SSF50129">
    <property type="entry name" value="GroES-like"/>
    <property type="match status" value="1"/>
</dbReference>
<dbReference type="SMART" id="SM00829">
    <property type="entry name" value="PKS_ER"/>
    <property type="match status" value="1"/>
</dbReference>
<dbReference type="GO" id="GO:0035925">
    <property type="term" value="F:mRNA 3'-UTR AU-rich region binding"/>
    <property type="evidence" value="ECO:0007669"/>
    <property type="project" value="TreeGrafter"/>
</dbReference>
<sequence>MRAIRFHETGGPEVLRYDEVDRPEPGPGQVRVKVTATGLNYIETYHRSGLYQMPLPCTPGSEFAGTVDALGAGVNGVALGDRVATASGIGGYAEYALVPADKLVHVPAAVELDLAAAVMLQGMTAHYLVYSTYPLKAGETCLIHAAAGGVGLLLVQMARRIGARVIATVGSEAKAELARAAGADAVILYREEPFAPRVRELTAGRGVDVVYDSVGKDTWEGSLDSLRPRGMLVSFGNASGPVPPISPLVLSAKGSLFLTRPTLWHYLATPEELAWRAGDLFTWMANGDLHVRVDRRFSLADAADAHRALEGRETAGKVLIVP</sequence>
<name>E1IBP1_9CHLR</name>
<dbReference type="eggNOG" id="COG0604">
    <property type="taxonomic scope" value="Bacteria"/>
</dbReference>